<protein>
    <submittedName>
        <fullName evidence="4">Uncharacterized protein</fullName>
    </submittedName>
</protein>
<keyword evidence="5" id="KW-1185">Reference proteome</keyword>
<proteinExistence type="predicted"/>
<feature type="chain" id="PRO_5041280168" evidence="3">
    <location>
        <begin position="33"/>
        <end position="234"/>
    </location>
</feature>
<keyword evidence="2" id="KW-0472">Membrane</keyword>
<name>A0AA40EIK6_9PEZI</name>
<keyword evidence="2" id="KW-0812">Transmembrane</keyword>
<evidence type="ECO:0000313" key="4">
    <source>
        <dbReference type="EMBL" id="KAK0738633.1"/>
    </source>
</evidence>
<evidence type="ECO:0000313" key="5">
    <source>
        <dbReference type="Proteomes" id="UP001172155"/>
    </source>
</evidence>
<gene>
    <name evidence="4" type="ORF">B0T18DRAFT_492561</name>
</gene>
<organism evidence="4 5">
    <name type="scientific">Schizothecium vesticola</name>
    <dbReference type="NCBI Taxonomy" id="314040"/>
    <lineage>
        <taxon>Eukaryota</taxon>
        <taxon>Fungi</taxon>
        <taxon>Dikarya</taxon>
        <taxon>Ascomycota</taxon>
        <taxon>Pezizomycotina</taxon>
        <taxon>Sordariomycetes</taxon>
        <taxon>Sordariomycetidae</taxon>
        <taxon>Sordariales</taxon>
        <taxon>Schizotheciaceae</taxon>
        <taxon>Schizothecium</taxon>
    </lineage>
</organism>
<dbReference type="PROSITE" id="PS51257">
    <property type="entry name" value="PROKAR_LIPOPROTEIN"/>
    <property type="match status" value="1"/>
</dbReference>
<dbReference type="EMBL" id="JAUKUD010000007">
    <property type="protein sequence ID" value="KAK0738633.1"/>
    <property type="molecule type" value="Genomic_DNA"/>
</dbReference>
<feature type="transmembrane region" description="Helical" evidence="2">
    <location>
        <begin position="43"/>
        <end position="62"/>
    </location>
</feature>
<keyword evidence="2" id="KW-1133">Transmembrane helix</keyword>
<feature type="transmembrane region" description="Helical" evidence="2">
    <location>
        <begin position="82"/>
        <end position="105"/>
    </location>
</feature>
<evidence type="ECO:0000256" key="2">
    <source>
        <dbReference type="SAM" id="Phobius"/>
    </source>
</evidence>
<accession>A0AA40EIK6</accession>
<comment type="caution">
    <text evidence="4">The sequence shown here is derived from an EMBL/GenBank/DDBJ whole genome shotgun (WGS) entry which is preliminary data.</text>
</comment>
<keyword evidence="3" id="KW-0732">Signal</keyword>
<feature type="compositionally biased region" description="Low complexity" evidence="1">
    <location>
        <begin position="179"/>
        <end position="195"/>
    </location>
</feature>
<evidence type="ECO:0000256" key="3">
    <source>
        <dbReference type="SAM" id="SignalP"/>
    </source>
</evidence>
<dbReference type="Proteomes" id="UP001172155">
    <property type="component" value="Unassembled WGS sequence"/>
</dbReference>
<feature type="transmembrane region" description="Helical" evidence="2">
    <location>
        <begin position="138"/>
        <end position="164"/>
    </location>
</feature>
<evidence type="ECO:0000256" key="1">
    <source>
        <dbReference type="SAM" id="MobiDB-lite"/>
    </source>
</evidence>
<feature type="signal peptide" evidence="3">
    <location>
        <begin position="1"/>
        <end position="32"/>
    </location>
</feature>
<feature type="region of interest" description="Disordered" evidence="1">
    <location>
        <begin position="172"/>
        <end position="197"/>
    </location>
</feature>
<reference evidence="4" key="1">
    <citation type="submission" date="2023-06" db="EMBL/GenBank/DDBJ databases">
        <title>Genome-scale phylogeny and comparative genomics of the fungal order Sordariales.</title>
        <authorList>
            <consortium name="Lawrence Berkeley National Laboratory"/>
            <person name="Hensen N."/>
            <person name="Bonometti L."/>
            <person name="Westerberg I."/>
            <person name="Brannstrom I.O."/>
            <person name="Guillou S."/>
            <person name="Cros-Aarteil S."/>
            <person name="Calhoun S."/>
            <person name="Haridas S."/>
            <person name="Kuo A."/>
            <person name="Mondo S."/>
            <person name="Pangilinan J."/>
            <person name="Riley R."/>
            <person name="LaButti K."/>
            <person name="Andreopoulos B."/>
            <person name="Lipzen A."/>
            <person name="Chen C."/>
            <person name="Yanf M."/>
            <person name="Daum C."/>
            <person name="Ng V."/>
            <person name="Clum A."/>
            <person name="Steindorff A."/>
            <person name="Ohm R."/>
            <person name="Martin F."/>
            <person name="Silar P."/>
            <person name="Natvig D."/>
            <person name="Lalanne C."/>
            <person name="Gautier V."/>
            <person name="Ament-velasquez S.L."/>
            <person name="Kruys A."/>
            <person name="Hutchinson M.I."/>
            <person name="Powell A.J."/>
            <person name="Barry K."/>
            <person name="Miller A.N."/>
            <person name="Grigoriev I.V."/>
            <person name="Debuchy R."/>
            <person name="Gladieux P."/>
            <person name="Thoren M.H."/>
            <person name="Johannesson H."/>
        </authorList>
    </citation>
    <scope>NUCLEOTIDE SEQUENCE</scope>
    <source>
        <strain evidence="4">SMH3187-1</strain>
    </source>
</reference>
<dbReference type="AlphaFoldDB" id="A0AA40EIK6"/>
<sequence>MARARLPSGFAIALTILHALSLLACILTVGAAAYSAATHPKTAITTIGAFIASFWTIGVDIAEVAALADKARKRIKRCPTKYLWILELTTAILCFGLPAASVLGYETAEYERCRYVRFSDEKEMGCERDPGMVHVAQMVAMGGVYVAATIHCILFVMTTVQFCVMRRKAKRAGSGEKGGPVVLEPEPGPELESVLASPPRAVRSSRLEPALGVLLDRDRGSIDNFFVDVHLAEA</sequence>